<dbReference type="CDD" id="cd05466">
    <property type="entry name" value="PBP2_LTTR_substrate"/>
    <property type="match status" value="1"/>
</dbReference>
<organism evidence="6 7">
    <name type="scientific">Nonomuraea longicatena</name>
    <dbReference type="NCBI Taxonomy" id="83682"/>
    <lineage>
        <taxon>Bacteria</taxon>
        <taxon>Bacillati</taxon>
        <taxon>Actinomycetota</taxon>
        <taxon>Actinomycetes</taxon>
        <taxon>Streptosporangiales</taxon>
        <taxon>Streptosporangiaceae</taxon>
        <taxon>Nonomuraea</taxon>
    </lineage>
</organism>
<dbReference type="Gene3D" id="1.10.10.10">
    <property type="entry name" value="Winged helix-like DNA-binding domain superfamily/Winged helix DNA-binding domain"/>
    <property type="match status" value="1"/>
</dbReference>
<dbReference type="InterPro" id="IPR036390">
    <property type="entry name" value="WH_DNA-bd_sf"/>
</dbReference>
<keyword evidence="2" id="KW-0805">Transcription regulation</keyword>
<dbReference type="PANTHER" id="PTHR30346">
    <property type="entry name" value="TRANSCRIPTIONAL DUAL REGULATOR HCAR-RELATED"/>
    <property type="match status" value="1"/>
</dbReference>
<dbReference type="Pfam" id="PF00126">
    <property type="entry name" value="HTH_1"/>
    <property type="match status" value="1"/>
</dbReference>
<keyword evidence="4" id="KW-0804">Transcription</keyword>
<dbReference type="SUPFAM" id="SSF53850">
    <property type="entry name" value="Periplasmic binding protein-like II"/>
    <property type="match status" value="1"/>
</dbReference>
<keyword evidence="3" id="KW-0238">DNA-binding</keyword>
<evidence type="ECO:0000256" key="4">
    <source>
        <dbReference type="ARBA" id="ARBA00023163"/>
    </source>
</evidence>
<reference evidence="7" key="1">
    <citation type="journal article" date="2019" name="Int. J. Syst. Evol. Microbiol.">
        <title>The Global Catalogue of Microorganisms (GCM) 10K type strain sequencing project: providing services to taxonomists for standard genome sequencing and annotation.</title>
        <authorList>
            <consortium name="The Broad Institute Genomics Platform"/>
            <consortium name="The Broad Institute Genome Sequencing Center for Infectious Disease"/>
            <person name="Wu L."/>
            <person name="Ma J."/>
        </authorList>
    </citation>
    <scope>NUCLEOTIDE SEQUENCE [LARGE SCALE GENOMIC DNA]</scope>
    <source>
        <strain evidence="7">JCM 11136</strain>
    </source>
</reference>
<dbReference type="InterPro" id="IPR000847">
    <property type="entry name" value="LysR_HTH_N"/>
</dbReference>
<dbReference type="PROSITE" id="PS50931">
    <property type="entry name" value="HTH_LYSR"/>
    <property type="match status" value="1"/>
</dbReference>
<dbReference type="InterPro" id="IPR036388">
    <property type="entry name" value="WH-like_DNA-bd_sf"/>
</dbReference>
<dbReference type="PRINTS" id="PR00039">
    <property type="entry name" value="HTHLYSR"/>
</dbReference>
<evidence type="ECO:0000256" key="3">
    <source>
        <dbReference type="ARBA" id="ARBA00023125"/>
    </source>
</evidence>
<dbReference type="Proteomes" id="UP001501578">
    <property type="component" value="Unassembled WGS sequence"/>
</dbReference>
<feature type="domain" description="HTH lysR-type" evidence="5">
    <location>
        <begin position="31"/>
        <end position="88"/>
    </location>
</feature>
<dbReference type="PANTHER" id="PTHR30346:SF28">
    <property type="entry name" value="HTH-TYPE TRANSCRIPTIONAL REGULATOR CYNR"/>
    <property type="match status" value="1"/>
</dbReference>
<dbReference type="Gene3D" id="3.40.190.10">
    <property type="entry name" value="Periplasmic binding protein-like II"/>
    <property type="match status" value="2"/>
</dbReference>
<evidence type="ECO:0000256" key="1">
    <source>
        <dbReference type="ARBA" id="ARBA00009437"/>
    </source>
</evidence>
<dbReference type="EMBL" id="BAAAHQ010000038">
    <property type="protein sequence ID" value="GAA0945529.1"/>
    <property type="molecule type" value="Genomic_DNA"/>
</dbReference>
<dbReference type="Pfam" id="PF03466">
    <property type="entry name" value="LysR_substrate"/>
    <property type="match status" value="1"/>
</dbReference>
<name>A0ABP4B4Y8_9ACTN</name>
<proteinExistence type="inferred from homology"/>
<evidence type="ECO:0000313" key="7">
    <source>
        <dbReference type="Proteomes" id="UP001501578"/>
    </source>
</evidence>
<gene>
    <name evidence="6" type="ORF">GCM10009560_60620</name>
</gene>
<protein>
    <submittedName>
        <fullName evidence="6">LysR family transcriptional regulator</fullName>
    </submittedName>
</protein>
<sequence>MTAWFRSQADEENVWIVPARQVVVHHLLVLLMLREIQCFARVADRLSFSRAAADLGMSQPAMSQAITRLETALDLRLFERTPREVRLTPAGRGLLAQADEVLAAMDGFEAEAARLTRPAIRIAYPALAGPLVARIARRLAARTPPIAVELSVAGRAAAARALDTGEVAAAIVAMPAPARFTTGARFHVSVDRLAVPADHPWRNRVLAGQLAEQRVLIPGRGWARLPGIHRQVAEDDFAAALDLVAAGAGLLPIPQLVARAVRREDVRFVPLEGAELRLTYGLAWLGEPVAPELITLVRVVQEALWTR</sequence>
<comment type="caution">
    <text evidence="6">The sequence shown here is derived from an EMBL/GenBank/DDBJ whole genome shotgun (WGS) entry which is preliminary data.</text>
</comment>
<evidence type="ECO:0000313" key="6">
    <source>
        <dbReference type="EMBL" id="GAA0945529.1"/>
    </source>
</evidence>
<evidence type="ECO:0000256" key="2">
    <source>
        <dbReference type="ARBA" id="ARBA00023015"/>
    </source>
</evidence>
<keyword evidence="7" id="KW-1185">Reference proteome</keyword>
<evidence type="ECO:0000259" key="5">
    <source>
        <dbReference type="PROSITE" id="PS50931"/>
    </source>
</evidence>
<dbReference type="SUPFAM" id="SSF46785">
    <property type="entry name" value="Winged helix' DNA-binding domain"/>
    <property type="match status" value="1"/>
</dbReference>
<comment type="similarity">
    <text evidence="1">Belongs to the LysR transcriptional regulatory family.</text>
</comment>
<accession>A0ABP4B4Y8</accession>
<dbReference type="InterPro" id="IPR005119">
    <property type="entry name" value="LysR_subst-bd"/>
</dbReference>